<evidence type="ECO:0000313" key="1">
    <source>
        <dbReference type="EMBL" id="VDN24246.1"/>
    </source>
</evidence>
<accession>A0A3P7Q1B2</accession>
<dbReference type="AlphaFoldDB" id="A0A3P7Q1B2"/>
<organism evidence="1 2">
    <name type="scientific">Cylicostephanus goldi</name>
    <name type="common">Nematode worm</name>
    <dbReference type="NCBI Taxonomy" id="71465"/>
    <lineage>
        <taxon>Eukaryota</taxon>
        <taxon>Metazoa</taxon>
        <taxon>Ecdysozoa</taxon>
        <taxon>Nematoda</taxon>
        <taxon>Chromadorea</taxon>
        <taxon>Rhabditida</taxon>
        <taxon>Rhabditina</taxon>
        <taxon>Rhabditomorpha</taxon>
        <taxon>Strongyloidea</taxon>
        <taxon>Strongylidae</taxon>
        <taxon>Cylicostephanus</taxon>
    </lineage>
</organism>
<keyword evidence="2" id="KW-1185">Reference proteome</keyword>
<dbReference type="EMBL" id="UYRV01108346">
    <property type="protein sequence ID" value="VDN24246.1"/>
    <property type="molecule type" value="Genomic_DNA"/>
</dbReference>
<evidence type="ECO:0000313" key="2">
    <source>
        <dbReference type="Proteomes" id="UP000271889"/>
    </source>
</evidence>
<gene>
    <name evidence="1" type="ORF">CGOC_LOCUS9790</name>
</gene>
<proteinExistence type="predicted"/>
<name>A0A3P7Q1B2_CYLGO</name>
<protein>
    <submittedName>
        <fullName evidence="1">Uncharacterized protein</fullName>
    </submittedName>
</protein>
<reference evidence="1 2" key="1">
    <citation type="submission" date="2018-11" db="EMBL/GenBank/DDBJ databases">
        <authorList>
            <consortium name="Pathogen Informatics"/>
        </authorList>
    </citation>
    <scope>NUCLEOTIDE SEQUENCE [LARGE SCALE GENOMIC DNA]</scope>
</reference>
<sequence length="167" mass="19102">MRRSLLGYIFQLLLAKLKPAGVRHLLWQQRKCRLFITTSEKQGVAVVHPITGLARGIVADQIVEITVTYRTWQNVYKQTSRFMRLSLSTSVPANFVQIGRNDAYNMFGGVPGTDFIVDSIKSYNSMPNSEKILVTTEAVRLARIKQHDETPKEDFSEELQEIFRTPQ</sequence>
<dbReference type="Proteomes" id="UP000271889">
    <property type="component" value="Unassembled WGS sequence"/>
</dbReference>
<dbReference type="OrthoDB" id="2187at2759"/>